<name>A0A1W1VT09_9FIRM</name>
<dbReference type="SUPFAM" id="SSF102114">
    <property type="entry name" value="Radical SAM enzymes"/>
    <property type="match status" value="1"/>
</dbReference>
<keyword evidence="2" id="KW-1185">Reference proteome</keyword>
<dbReference type="Proteomes" id="UP000192569">
    <property type="component" value="Chromosome I"/>
</dbReference>
<gene>
    <name evidence="1" type="ORF">SAMN00808754_1495</name>
</gene>
<organism evidence="1 2">
    <name type="scientific">Thermanaeromonas toyohensis ToBE</name>
    <dbReference type="NCBI Taxonomy" id="698762"/>
    <lineage>
        <taxon>Bacteria</taxon>
        <taxon>Bacillati</taxon>
        <taxon>Bacillota</taxon>
        <taxon>Clostridia</taxon>
        <taxon>Neomoorellales</taxon>
        <taxon>Neomoorellaceae</taxon>
        <taxon>Thermanaeromonas</taxon>
    </lineage>
</organism>
<accession>A0A1W1VT09</accession>
<proteinExistence type="predicted"/>
<dbReference type="STRING" id="698762.SAMN00808754_1495"/>
<evidence type="ECO:0000313" key="1">
    <source>
        <dbReference type="EMBL" id="SMB96466.1"/>
    </source>
</evidence>
<dbReference type="EMBL" id="LT838272">
    <property type="protein sequence ID" value="SMB96466.1"/>
    <property type="molecule type" value="Genomic_DNA"/>
</dbReference>
<dbReference type="InterPro" id="IPR058240">
    <property type="entry name" value="rSAM_sf"/>
</dbReference>
<dbReference type="Gene3D" id="3.40.50.12110">
    <property type="match status" value="1"/>
</dbReference>
<sequence length="144" mass="16186">MLNYVEGIALFGNAAFEGSRGVGRERKSPFVRLFTKTPTDVLCPHFYELILSNGCPYDCAYCYLRLTFRGRKEPVVFTNSWQQVQNELDRAGPGVFSTGELADSLAVVPPLLGEAIEYFRGQKQKYLLLTTKSCNVKLFECKAV</sequence>
<reference evidence="1 2" key="1">
    <citation type="submission" date="2017-04" db="EMBL/GenBank/DDBJ databases">
        <authorList>
            <person name="Afonso C.L."/>
            <person name="Miller P.J."/>
            <person name="Scott M.A."/>
            <person name="Spackman E."/>
            <person name="Goraichik I."/>
            <person name="Dimitrov K.M."/>
            <person name="Suarez D.L."/>
            <person name="Swayne D.E."/>
        </authorList>
    </citation>
    <scope>NUCLEOTIDE SEQUENCE [LARGE SCALE GENOMIC DNA]</scope>
    <source>
        <strain evidence="1 2">ToBE</strain>
    </source>
</reference>
<protein>
    <submittedName>
        <fullName evidence="1">Radical SAM domain protein</fullName>
    </submittedName>
</protein>
<evidence type="ECO:0000313" key="2">
    <source>
        <dbReference type="Proteomes" id="UP000192569"/>
    </source>
</evidence>
<dbReference type="AlphaFoldDB" id="A0A1W1VT09"/>